<accession>A0A269Z5H9</accession>
<dbReference type="SUPFAM" id="SSF54593">
    <property type="entry name" value="Glyoxalase/Bleomycin resistance protein/Dihydroxybiphenyl dioxygenase"/>
    <property type="match status" value="1"/>
</dbReference>
<sequence>MKIMPLRYTKDVEASARFYRSLGLDSGPASRAGGWVEMPAHAGMLAIHAAGDEEHGACELAFETDEPLEDVAERMRGAGYESGPVIDENYGRSVRVLDPDGVWVQINQYDRDLYT</sequence>
<name>A0A269Z5H9_9MICO</name>
<evidence type="ECO:0000313" key="2">
    <source>
        <dbReference type="EMBL" id="PAK93057.1"/>
    </source>
</evidence>
<dbReference type="Proteomes" id="UP000216867">
    <property type="component" value="Unassembled WGS sequence"/>
</dbReference>
<evidence type="ECO:0000259" key="1">
    <source>
        <dbReference type="PROSITE" id="PS51819"/>
    </source>
</evidence>
<gene>
    <name evidence="2" type="ORF">B8X04_16015</name>
</gene>
<dbReference type="GeneID" id="99775271"/>
<comment type="caution">
    <text evidence="2">The sequence shown here is derived from an EMBL/GenBank/DDBJ whole genome shotgun (WGS) entry which is preliminary data.</text>
</comment>
<dbReference type="RefSeq" id="WP_095376787.1">
    <property type="nucleotide sequence ID" value="NZ_CP065629.1"/>
</dbReference>
<evidence type="ECO:0000313" key="3">
    <source>
        <dbReference type="Proteomes" id="UP000216867"/>
    </source>
</evidence>
<dbReference type="InterPro" id="IPR029068">
    <property type="entry name" value="Glyas_Bleomycin-R_OHBP_Dase"/>
</dbReference>
<dbReference type="Gene3D" id="3.10.180.10">
    <property type="entry name" value="2,3-Dihydroxybiphenyl 1,2-Dioxygenase, domain 1"/>
    <property type="match status" value="1"/>
</dbReference>
<dbReference type="EMBL" id="NCWY01000020">
    <property type="protein sequence ID" value="PAK93057.1"/>
    <property type="molecule type" value="Genomic_DNA"/>
</dbReference>
<feature type="domain" description="VOC" evidence="1">
    <location>
        <begin position="1"/>
        <end position="109"/>
    </location>
</feature>
<dbReference type="CDD" id="cd06587">
    <property type="entry name" value="VOC"/>
    <property type="match status" value="1"/>
</dbReference>
<dbReference type="InterPro" id="IPR004360">
    <property type="entry name" value="Glyas_Fos-R_dOase_dom"/>
</dbReference>
<organism evidence="2 3">
    <name type="scientific">Brevibacterium casei</name>
    <dbReference type="NCBI Taxonomy" id="33889"/>
    <lineage>
        <taxon>Bacteria</taxon>
        <taxon>Bacillati</taxon>
        <taxon>Actinomycetota</taxon>
        <taxon>Actinomycetes</taxon>
        <taxon>Micrococcales</taxon>
        <taxon>Brevibacteriaceae</taxon>
        <taxon>Brevibacterium</taxon>
    </lineage>
</organism>
<dbReference type="InterPro" id="IPR037523">
    <property type="entry name" value="VOC_core"/>
</dbReference>
<dbReference type="Pfam" id="PF00903">
    <property type="entry name" value="Glyoxalase"/>
    <property type="match status" value="1"/>
</dbReference>
<reference evidence="2 3" key="1">
    <citation type="submission" date="2017-04" db="EMBL/GenBank/DDBJ databases">
        <title>Kefir bacterial isolates.</title>
        <authorList>
            <person name="Kim Y."/>
            <person name="Blasche S."/>
            <person name="Patil K.R."/>
        </authorList>
    </citation>
    <scope>NUCLEOTIDE SEQUENCE [LARGE SCALE GENOMIC DNA]</scope>
    <source>
        <strain evidence="2 3">OG2</strain>
    </source>
</reference>
<dbReference type="PROSITE" id="PS51819">
    <property type="entry name" value="VOC"/>
    <property type="match status" value="1"/>
</dbReference>
<protein>
    <recommendedName>
        <fullName evidence="1">VOC domain-containing protein</fullName>
    </recommendedName>
</protein>
<proteinExistence type="predicted"/>
<dbReference type="AlphaFoldDB" id="A0A269Z5H9"/>